<dbReference type="Proteomes" id="UP001277183">
    <property type="component" value="Unassembled WGS sequence"/>
</dbReference>
<accession>A0A7U0LDR8</accession>
<gene>
    <name evidence="3" type="ORF">JC965_27030</name>
    <name evidence="1" type="ORF">SJS77_20050</name>
    <name evidence="2" type="ORF">VCX44_02245</name>
</gene>
<reference evidence="2 4" key="3">
    <citation type="submission" date="2023-12" db="EMBL/GenBank/DDBJ databases">
        <title>Characterization of antibiotic resistance in Aeromonas spp. in hospital effluent.</title>
        <authorList>
            <person name="Negoseki B.R.S."/>
            <person name="Krul D."/>
            <person name="Siqueira A.C."/>
            <person name="Almeida M."/>
            <person name="Mesa D."/>
            <person name="Conte D."/>
            <person name="Dalla-Costa L.M."/>
        </authorList>
    </citation>
    <scope>NUCLEOTIDE SEQUENCE [LARGE SCALE GENOMIC DNA]</scope>
    <source>
        <strain evidence="2 4">36v</strain>
    </source>
</reference>
<reference evidence="1" key="2">
    <citation type="submission" date="2023-11" db="EMBL/GenBank/DDBJ databases">
        <title>WGS of Aeromonas in Northern Israel.</title>
        <authorList>
            <person name="Hershko Y."/>
        </authorList>
    </citation>
    <scope>NUCLEOTIDE SEQUENCE</scope>
    <source>
        <strain evidence="1">77416</strain>
    </source>
</reference>
<evidence type="ECO:0000313" key="2">
    <source>
        <dbReference type="EMBL" id="MEA9434661.1"/>
    </source>
</evidence>
<evidence type="ECO:0000313" key="4">
    <source>
        <dbReference type="Proteomes" id="UP001304847"/>
    </source>
</evidence>
<keyword evidence="3" id="KW-0614">Plasmid</keyword>
<keyword evidence="4" id="KW-1185">Reference proteome</keyword>
<dbReference type="Proteomes" id="UP001304847">
    <property type="component" value="Unassembled WGS sequence"/>
</dbReference>
<protein>
    <submittedName>
        <fullName evidence="3">Uncharacterized protein</fullName>
    </submittedName>
</protein>
<dbReference type="EMBL" id="JAWZVU010000163">
    <property type="protein sequence ID" value="MDX7722706.1"/>
    <property type="molecule type" value="Genomic_DNA"/>
</dbReference>
<evidence type="ECO:0000313" key="3">
    <source>
        <dbReference type="EMBL" id="QQX12780.1"/>
    </source>
</evidence>
<dbReference type="RefSeq" id="WP_202155020.1">
    <property type="nucleotide sequence ID" value="NZ_JAWZVU010000163.1"/>
</dbReference>
<evidence type="ECO:0000313" key="1">
    <source>
        <dbReference type="EMBL" id="MDX7722706.1"/>
    </source>
</evidence>
<dbReference type="EMBL" id="CP068231">
    <property type="protein sequence ID" value="QQX12780.1"/>
    <property type="molecule type" value="Genomic_DNA"/>
</dbReference>
<geneLocation type="plasmid" evidence="3">
    <name>p1</name>
</geneLocation>
<dbReference type="EMBL" id="JAYGOJ010000006">
    <property type="protein sequence ID" value="MEA9434661.1"/>
    <property type="molecule type" value="Genomic_DNA"/>
</dbReference>
<organism evidence="3">
    <name type="scientific">Aeromonas caviae</name>
    <name type="common">Aeromonas punctata</name>
    <dbReference type="NCBI Taxonomy" id="648"/>
    <lineage>
        <taxon>Bacteria</taxon>
        <taxon>Pseudomonadati</taxon>
        <taxon>Pseudomonadota</taxon>
        <taxon>Gammaproteobacteria</taxon>
        <taxon>Aeromonadales</taxon>
        <taxon>Aeromonadaceae</taxon>
        <taxon>Aeromonas</taxon>
    </lineage>
</organism>
<sequence>MQGSKPITIRGEPIPAWFVDERGHRDERESWLSLVEKEGLRSHNSMMAKSFSESPSEVLMSEIIADAMRQYMVGSITTGADLLQIRHMVGLDQITFAKLIGKSTSAIMRAEDSNVLPRDIALLAKGVMIEHMSNLALQHMREMQISPQDRAVIARVFCTRMANELRVECAA</sequence>
<name>A0A7U0LDR8_AERCA</name>
<reference evidence="3" key="1">
    <citation type="submission" date="2021-01" db="EMBL/GenBank/DDBJ databases">
        <title>GES Beta-lactamases isolated from hospital effluents in Brazil.</title>
        <authorList>
            <person name="Conte D."/>
            <person name="Mesa D."/>
            <person name="Palmeiro J.K."/>
            <person name="Dalla-Costa L.M."/>
        </authorList>
    </citation>
    <scope>NUCLEOTIDE SEQUENCE [LARGE SCALE GENOMIC DNA]</scope>
    <source>
        <strain evidence="3">Aero21</strain>
        <plasmid evidence="3">p1</plasmid>
    </source>
</reference>
<dbReference type="AlphaFoldDB" id="A0A7U0LDR8"/>
<proteinExistence type="predicted"/>